<dbReference type="SUPFAM" id="SSF53335">
    <property type="entry name" value="S-adenosyl-L-methionine-dependent methyltransferases"/>
    <property type="match status" value="1"/>
</dbReference>
<keyword evidence="1" id="KW-0489">Methyltransferase</keyword>
<name>A0A7W6H287_9RHOB</name>
<comment type="caution">
    <text evidence="1">The sequence shown here is derived from an EMBL/GenBank/DDBJ whole genome shotgun (WGS) entry which is preliminary data.</text>
</comment>
<keyword evidence="1" id="KW-0808">Transferase</keyword>
<sequence>MIKTFLDRIYTADDPADLRAIYQEWAASYDADITASGYATPRRCAEALAQFADDKTEPVLDFGCGTGLSGQALREVGFDTLDGADVSPNMLEKAREKDIYRDLALVEEDISIDTPYRLMSAVGVIGTGAGHMTLLNTLLRGLPSGGKLVFSLNDLSLAEPKNIGMLNDWLDCGAARLLFAEHGTHLPAKGISSTAYVIEKA</sequence>
<dbReference type="Proteomes" id="UP000530268">
    <property type="component" value="Unassembled WGS sequence"/>
</dbReference>
<dbReference type="AlphaFoldDB" id="A0A7W6H287"/>
<gene>
    <name evidence="1" type="ORF">GGR95_002195</name>
</gene>
<dbReference type="RefSeq" id="WP_184565668.1">
    <property type="nucleotide sequence ID" value="NZ_JACIEI010000006.1"/>
</dbReference>
<dbReference type="CDD" id="cd02440">
    <property type="entry name" value="AdoMet_MTases"/>
    <property type="match status" value="1"/>
</dbReference>
<evidence type="ECO:0000313" key="2">
    <source>
        <dbReference type="Proteomes" id="UP000530268"/>
    </source>
</evidence>
<dbReference type="Gene3D" id="3.40.50.150">
    <property type="entry name" value="Vaccinia Virus protein VP39"/>
    <property type="match status" value="1"/>
</dbReference>
<organism evidence="1 2">
    <name type="scientific">Sulfitobacter undariae</name>
    <dbReference type="NCBI Taxonomy" id="1563671"/>
    <lineage>
        <taxon>Bacteria</taxon>
        <taxon>Pseudomonadati</taxon>
        <taxon>Pseudomonadota</taxon>
        <taxon>Alphaproteobacteria</taxon>
        <taxon>Rhodobacterales</taxon>
        <taxon>Roseobacteraceae</taxon>
        <taxon>Sulfitobacter</taxon>
    </lineage>
</organism>
<evidence type="ECO:0000313" key="1">
    <source>
        <dbReference type="EMBL" id="MBB3994549.1"/>
    </source>
</evidence>
<dbReference type="EMBL" id="JACIEI010000006">
    <property type="protein sequence ID" value="MBB3994549.1"/>
    <property type="molecule type" value="Genomic_DNA"/>
</dbReference>
<protein>
    <submittedName>
        <fullName evidence="1">Putative TPR repeat methyltransferase</fullName>
    </submittedName>
</protein>
<proteinExistence type="predicted"/>
<reference evidence="1 2" key="1">
    <citation type="submission" date="2020-08" db="EMBL/GenBank/DDBJ databases">
        <title>Genomic Encyclopedia of Type Strains, Phase IV (KMG-IV): sequencing the most valuable type-strain genomes for metagenomic binning, comparative biology and taxonomic classification.</title>
        <authorList>
            <person name="Goeker M."/>
        </authorList>
    </citation>
    <scope>NUCLEOTIDE SEQUENCE [LARGE SCALE GENOMIC DNA]</scope>
    <source>
        <strain evidence="1 2">DSM 102234</strain>
    </source>
</reference>
<dbReference type="Pfam" id="PF13489">
    <property type="entry name" value="Methyltransf_23"/>
    <property type="match status" value="1"/>
</dbReference>
<dbReference type="GO" id="GO:0008168">
    <property type="term" value="F:methyltransferase activity"/>
    <property type="evidence" value="ECO:0007669"/>
    <property type="project" value="UniProtKB-KW"/>
</dbReference>
<keyword evidence="2" id="KW-1185">Reference proteome</keyword>
<accession>A0A7W6H287</accession>
<dbReference type="GO" id="GO:0032259">
    <property type="term" value="P:methylation"/>
    <property type="evidence" value="ECO:0007669"/>
    <property type="project" value="UniProtKB-KW"/>
</dbReference>
<dbReference type="InterPro" id="IPR029063">
    <property type="entry name" value="SAM-dependent_MTases_sf"/>
</dbReference>